<protein>
    <submittedName>
        <fullName evidence="2">Uncharacterized protein</fullName>
    </submittedName>
</protein>
<sequence>MVDEDVSGAPDNVASAQVDHVDRQSEMEPDMRITAIPVDYRLSKVLGRDVAPEEIAIWTDMPPARRAKALQRIAALDRYCGGEEGLTAKQAAADAGVKLGRFYQMARAWPEARSLRSLGTYAVATQSRERFKPDIVNALQAVVAEVVRDNAIPPASVAKLAQLLGDRSGLPADDLPKKNTLRLYVEREIRRVREARQAGQEILFDCSASSLRRKDGDRHTVFMIIDRGTRLILGRSVGSPAESASGYAAAARDAQRRIGSGSFPGRLWSPQLVNVQLVPGTDMDGVRELMQQVYGETGGSTPQVVGQGTYGRYIREHVGLKLGPIQLLPGRTGDALGTEGSDALGLDDADALARLDVPIADHNATVLADLSVDGESLPPGELVRLLEPMARG</sequence>
<feature type="region of interest" description="Disordered" evidence="1">
    <location>
        <begin position="1"/>
        <end position="23"/>
    </location>
</feature>
<dbReference type="EMBL" id="JACONT010000003">
    <property type="protein sequence ID" value="MBC3940611.1"/>
    <property type="molecule type" value="Genomic_DNA"/>
</dbReference>
<accession>A0ABR7AJN7</accession>
<name>A0ABR7AJN7_9SPHN</name>
<gene>
    <name evidence="2" type="ORF">H8S47_02790</name>
</gene>
<keyword evidence="3" id="KW-1185">Reference proteome</keyword>
<comment type="caution">
    <text evidence="2">The sequence shown here is derived from an EMBL/GenBank/DDBJ whole genome shotgun (WGS) entry which is preliminary data.</text>
</comment>
<organism evidence="2 3">
    <name type="scientific">Sphingomonas albertensis</name>
    <dbReference type="NCBI Taxonomy" id="2762591"/>
    <lineage>
        <taxon>Bacteria</taxon>
        <taxon>Pseudomonadati</taxon>
        <taxon>Pseudomonadota</taxon>
        <taxon>Alphaproteobacteria</taxon>
        <taxon>Sphingomonadales</taxon>
        <taxon>Sphingomonadaceae</taxon>
        <taxon>Sphingomonas</taxon>
    </lineage>
</organism>
<evidence type="ECO:0000256" key="1">
    <source>
        <dbReference type="SAM" id="MobiDB-lite"/>
    </source>
</evidence>
<evidence type="ECO:0000313" key="3">
    <source>
        <dbReference type="Proteomes" id="UP000597613"/>
    </source>
</evidence>
<reference evidence="2 3" key="1">
    <citation type="submission" date="2020-08" db="EMBL/GenBank/DDBJ databases">
        <title>Putative novel bacterial strains isolated from necrotic wheat leaf tissues caused by Xanthomonas translucens.</title>
        <authorList>
            <person name="Tambong J.T."/>
        </authorList>
    </citation>
    <scope>NUCLEOTIDE SEQUENCE [LARGE SCALE GENOMIC DNA]</scope>
    <source>
        <strain evidence="3">DOAB 1063</strain>
    </source>
</reference>
<proteinExistence type="predicted"/>
<dbReference type="Proteomes" id="UP000597613">
    <property type="component" value="Unassembled WGS sequence"/>
</dbReference>
<evidence type="ECO:0000313" key="2">
    <source>
        <dbReference type="EMBL" id="MBC3940611.1"/>
    </source>
</evidence>
<dbReference type="RefSeq" id="WP_187502402.1">
    <property type="nucleotide sequence ID" value="NZ_CP162536.1"/>
</dbReference>